<dbReference type="GO" id="GO:0016020">
    <property type="term" value="C:membrane"/>
    <property type="evidence" value="ECO:0007669"/>
    <property type="project" value="TreeGrafter"/>
</dbReference>
<dbReference type="Proteomes" id="UP000577362">
    <property type="component" value="Unassembled WGS sequence"/>
</dbReference>
<feature type="domain" description="Peptidase M48" evidence="9">
    <location>
        <begin position="181"/>
        <end position="357"/>
    </location>
</feature>
<proteinExistence type="inferred from homology"/>
<name>A0A840BW07_9HYPH</name>
<keyword evidence="1 6" id="KW-0645">Protease</keyword>
<dbReference type="PANTHER" id="PTHR22726:SF1">
    <property type="entry name" value="METALLOENDOPEPTIDASE OMA1, MITOCHONDRIAL"/>
    <property type="match status" value="1"/>
</dbReference>
<dbReference type="Pfam" id="PF23368">
    <property type="entry name" value="DUF7092"/>
    <property type="match status" value="1"/>
</dbReference>
<comment type="cofactor">
    <cofactor evidence="6">
        <name>Zn(2+)</name>
        <dbReference type="ChEBI" id="CHEBI:29105"/>
    </cofactor>
    <text evidence="6">Binds 1 zinc ion per subunit.</text>
</comment>
<evidence type="ECO:0000256" key="1">
    <source>
        <dbReference type="ARBA" id="ARBA00022670"/>
    </source>
</evidence>
<evidence type="ECO:0000256" key="8">
    <source>
        <dbReference type="SAM" id="Phobius"/>
    </source>
</evidence>
<evidence type="ECO:0000313" key="12">
    <source>
        <dbReference type="Proteomes" id="UP000577362"/>
    </source>
</evidence>
<dbReference type="InterPro" id="IPR055518">
    <property type="entry name" value="DUF7092"/>
</dbReference>
<dbReference type="InterPro" id="IPR051156">
    <property type="entry name" value="Mito/Outer_Membr_Metalloprot"/>
</dbReference>
<evidence type="ECO:0000256" key="3">
    <source>
        <dbReference type="ARBA" id="ARBA00022801"/>
    </source>
</evidence>
<dbReference type="GO" id="GO:0051603">
    <property type="term" value="P:proteolysis involved in protein catabolic process"/>
    <property type="evidence" value="ECO:0007669"/>
    <property type="project" value="TreeGrafter"/>
</dbReference>
<keyword evidence="4 6" id="KW-0862">Zinc</keyword>
<evidence type="ECO:0000256" key="4">
    <source>
        <dbReference type="ARBA" id="ARBA00022833"/>
    </source>
</evidence>
<keyword evidence="5 6" id="KW-0482">Metalloprotease</keyword>
<protein>
    <submittedName>
        <fullName evidence="11">Zn-dependent protease with chaperone function</fullName>
    </submittedName>
</protein>
<dbReference type="GO" id="GO:0004222">
    <property type="term" value="F:metalloendopeptidase activity"/>
    <property type="evidence" value="ECO:0007669"/>
    <property type="project" value="InterPro"/>
</dbReference>
<keyword evidence="2" id="KW-0479">Metal-binding</keyword>
<accession>A0A840BW07</accession>
<feature type="region of interest" description="Disordered" evidence="7">
    <location>
        <begin position="1"/>
        <end position="28"/>
    </location>
</feature>
<dbReference type="EMBL" id="JACIEN010000001">
    <property type="protein sequence ID" value="MBB4015658.1"/>
    <property type="molecule type" value="Genomic_DNA"/>
</dbReference>
<keyword evidence="3 6" id="KW-0378">Hydrolase</keyword>
<reference evidence="11 12" key="1">
    <citation type="submission" date="2020-08" db="EMBL/GenBank/DDBJ databases">
        <title>Genomic Encyclopedia of Type Strains, Phase IV (KMG-IV): sequencing the most valuable type-strain genomes for metagenomic binning, comparative biology and taxonomic classification.</title>
        <authorList>
            <person name="Goeker M."/>
        </authorList>
    </citation>
    <scope>NUCLEOTIDE SEQUENCE [LARGE SCALE GENOMIC DNA]</scope>
    <source>
        <strain evidence="11 12">DSM 103737</strain>
    </source>
</reference>
<gene>
    <name evidence="11" type="ORF">GGR16_000664</name>
</gene>
<dbReference type="Gene3D" id="3.30.2010.10">
    <property type="entry name" value="Metalloproteases ('zincins'), catalytic domain"/>
    <property type="match status" value="1"/>
</dbReference>
<evidence type="ECO:0000256" key="5">
    <source>
        <dbReference type="ARBA" id="ARBA00023049"/>
    </source>
</evidence>
<comment type="similarity">
    <text evidence="6">Belongs to the peptidase M48 family.</text>
</comment>
<evidence type="ECO:0000256" key="2">
    <source>
        <dbReference type="ARBA" id="ARBA00022723"/>
    </source>
</evidence>
<dbReference type="CDD" id="cd07332">
    <property type="entry name" value="M48C_Oma1_like"/>
    <property type="match status" value="1"/>
</dbReference>
<evidence type="ECO:0000259" key="9">
    <source>
        <dbReference type="Pfam" id="PF01435"/>
    </source>
</evidence>
<keyword evidence="8" id="KW-0472">Membrane</keyword>
<evidence type="ECO:0000256" key="6">
    <source>
        <dbReference type="RuleBase" id="RU003983"/>
    </source>
</evidence>
<dbReference type="Pfam" id="PF01435">
    <property type="entry name" value="Peptidase_M48"/>
    <property type="match status" value="1"/>
</dbReference>
<sequence length="364" mass="39048">MWKASTLPSDAATEAEQPFACDGTWHPPGGSRAVPARLVADRGRVEIVPADVAAEVALATGLETEVEVSARVGSIPRRVVLPDGSVFVSHDNDALDRWLQRRHGAGYGFVAALERFHPRLLVVVAMIVALCFATYRYALPVMVEVAVAVTPPVAPQMMGRSVLATLDHSLLAPSALGEGVQDSLKRQFRDLADLSPRKAEGFTLHLRRGGRIGANAFALPDGAIILTDELVELAQSEDEILGVLAHEIGHVEHEHSLRRLYLAAGLSGLIMLAGGDIGAAVEDLLMQGSLLVTLSYSRDHEHEADRYSAALMARAGRDPLALGRLFARLEEELGAGGGGLLSTHPATGERIDRLRREAESQLRD</sequence>
<keyword evidence="8" id="KW-1133">Transmembrane helix</keyword>
<evidence type="ECO:0000256" key="7">
    <source>
        <dbReference type="SAM" id="MobiDB-lite"/>
    </source>
</evidence>
<dbReference type="GO" id="GO:0046872">
    <property type="term" value="F:metal ion binding"/>
    <property type="evidence" value="ECO:0007669"/>
    <property type="project" value="UniProtKB-KW"/>
</dbReference>
<dbReference type="RefSeq" id="WP_246372799.1">
    <property type="nucleotide sequence ID" value="NZ_JACIEN010000001.1"/>
</dbReference>
<comment type="caution">
    <text evidence="11">The sequence shown here is derived from an EMBL/GenBank/DDBJ whole genome shotgun (WGS) entry which is preliminary data.</text>
</comment>
<dbReference type="AlphaFoldDB" id="A0A840BW07"/>
<dbReference type="PANTHER" id="PTHR22726">
    <property type="entry name" value="METALLOENDOPEPTIDASE OMA1"/>
    <property type="match status" value="1"/>
</dbReference>
<keyword evidence="12" id="KW-1185">Reference proteome</keyword>
<keyword evidence="8" id="KW-0812">Transmembrane</keyword>
<dbReference type="InterPro" id="IPR001915">
    <property type="entry name" value="Peptidase_M48"/>
</dbReference>
<evidence type="ECO:0000259" key="10">
    <source>
        <dbReference type="Pfam" id="PF23368"/>
    </source>
</evidence>
<feature type="domain" description="DUF7092" evidence="10">
    <location>
        <begin position="21"/>
        <end position="102"/>
    </location>
</feature>
<evidence type="ECO:0000313" key="11">
    <source>
        <dbReference type="EMBL" id="MBB4015658.1"/>
    </source>
</evidence>
<feature type="transmembrane region" description="Helical" evidence="8">
    <location>
        <begin position="120"/>
        <end position="138"/>
    </location>
</feature>
<organism evidence="11 12">
    <name type="scientific">Chelatococcus caeni</name>
    <dbReference type="NCBI Taxonomy" id="1348468"/>
    <lineage>
        <taxon>Bacteria</taxon>
        <taxon>Pseudomonadati</taxon>
        <taxon>Pseudomonadota</taxon>
        <taxon>Alphaproteobacteria</taxon>
        <taxon>Hyphomicrobiales</taxon>
        <taxon>Chelatococcaceae</taxon>
        <taxon>Chelatococcus</taxon>
    </lineage>
</organism>